<dbReference type="PROSITE" id="PS51272">
    <property type="entry name" value="SLH"/>
    <property type="match status" value="3"/>
</dbReference>
<evidence type="ECO:0000313" key="8">
    <source>
        <dbReference type="EMBL" id="THF77590.1"/>
    </source>
</evidence>
<dbReference type="PROSITE" id="PS51125">
    <property type="entry name" value="NHL"/>
    <property type="match status" value="3"/>
</dbReference>
<dbReference type="Pfam" id="PF00395">
    <property type="entry name" value="SLH"/>
    <property type="match status" value="3"/>
</dbReference>
<dbReference type="GO" id="GO:0042803">
    <property type="term" value="F:protein homodimerization activity"/>
    <property type="evidence" value="ECO:0007669"/>
    <property type="project" value="TreeGrafter"/>
</dbReference>
<feature type="repeat" description="NHL" evidence="4">
    <location>
        <begin position="181"/>
        <end position="216"/>
    </location>
</feature>
<evidence type="ECO:0000256" key="1">
    <source>
        <dbReference type="ARBA" id="ARBA00022536"/>
    </source>
</evidence>
<feature type="domain" description="SLH" evidence="7">
    <location>
        <begin position="1587"/>
        <end position="1647"/>
    </location>
</feature>
<keyword evidence="9" id="KW-1185">Reference proteome</keyword>
<accession>A0A4S4BSW4</accession>
<name>A0A4S4BSW4_9BACL</name>
<feature type="repeat" description="NHL" evidence="4">
    <location>
        <begin position="242"/>
        <end position="272"/>
    </location>
</feature>
<keyword evidence="1" id="KW-0245">EGF-like domain</keyword>
<dbReference type="GO" id="GO:0050839">
    <property type="term" value="F:cell adhesion molecule binding"/>
    <property type="evidence" value="ECO:0007669"/>
    <property type="project" value="TreeGrafter"/>
</dbReference>
<evidence type="ECO:0000256" key="2">
    <source>
        <dbReference type="ARBA" id="ARBA00022737"/>
    </source>
</evidence>
<keyword evidence="6" id="KW-0812">Transmembrane</keyword>
<dbReference type="GO" id="GO:0046982">
    <property type="term" value="F:protein heterodimerization activity"/>
    <property type="evidence" value="ECO:0007669"/>
    <property type="project" value="TreeGrafter"/>
</dbReference>
<feature type="domain" description="SLH" evidence="7">
    <location>
        <begin position="1523"/>
        <end position="1586"/>
    </location>
</feature>
<dbReference type="InterPro" id="IPR011042">
    <property type="entry name" value="6-blade_b-propeller_TolB-like"/>
</dbReference>
<sequence>MGRNEQVMRGKSQRGTLRRKLERLAVLLLVTSLVAGMLPLGEDHAAAGTGGVITTIAGGEYGDWGDGGAAVDAELSNPSAIAIDGSGNIYIADTDNNKIRKITGGTITTFAGTGDYGFAGEGLQAINAELRSPTGVAVDAAGNVYVADKYNNRVRKIATDGVITTIAGTGSSDYSGDNGDATAAELSSPSGVAVDSVGNVYIADTSNHRIRKVDTAGKITTVAGTDDSGYSGDGVPADETRLYYPNAVAIDAAGNLYIADTYNNRIRKVDTDGIITTVAGSSSTDGYSGDGDMAVDAQLNEPEGVWVDGSGNLYIADTDNNRIRKVIPNGIITTIAGTGGSGYSGDGGAGTLAELDGPTGLAMDSAGNLYIADKFNYAVRKQTPYIPSSAASLSGIVLSSGTLSPTFSSSTLEYTAEVVNGVSSIRVTPTTSDSLMKVKVNGVSVASGSLSGDITLDVGDNTIELVVTAEDGVTTQLYKVTVDRLRSSNANLSNLTLSSGTLDSAFSSSTTTYNTTVGRSSITVTPTLADTLASVTVNGTPVTSGAASAPISLTVGSGNTITVKVTAQDGTTTKTYTINATRTISSNADLSGLTLSSGILSPAFAAGENDYTASVGNDVSSITVTPTLADSSAAVTVNGVTVDSGTASDALPLVVGVNTIEVLVTAEDGTENPYEVTVTRAKSSNAELSDLELSSGTVTPSFIPGTYKASVGNGVSSVTITPTAADSAHAAIKVSLFNGSGTLVSGPSSVASGTASSALALGIGSNTITVEVTAEDGTTKTYTVTVTRGASGNAELNNLTLSSGTLTPAFGGTYTASVGLSVSSITVTATVADSSATVTVNGDAVTSGAASDAIPLVVGSNTITVVVTAADGTTKTYTITVTRADATLSGNADLSGLTLSSGTLTATFGNAYTASVGNSVSSITVTATAADSVNATLTVNGDPVANGVASDAIPLVVGSNTITVVVTAADGTTKTYTITVTRAAVGLSGNADLSGLTLSSGTLTAAFGNAYTANVGNSVSSVKVTATVADSSATVTVGGDAVASGVASDAISLDVGSNTITVVVTAADATTKTYTITVTRADANLSGNADLSGLTLSSGTLTATFGNTYTASVGNSVSSVTVTATAADSVNATLTVNGAAVASGDESDAIPLVVGSNTITVVVTAADGTTKTYTITVTRSDASLSGNADLSGLTLSSGTLSPEFEPGTIDYTSSVENGVSSITVTMEVSDADKAAITVSVYNSTGTLISGPFAMSSGVAAFSLPLIEGSNEVSIIVRTQGGATQTYTVDITREAASSGGGGGGGVAPAATNSASDTPHIDLNGQDLNPADIDTKLPYVTLEATPKDGVAFVSVPVMVLAELALKNSAFYLEIKTPYGSYRLPAKLASLIPELPDLLADNDLQAGDVSLKVTLTDKSGDKELQAALAEGLPNSQALGPMVDFHMEAINTKTGQPIGTASSFSQAITRVIPMPLHQVAMSEQWGAFRFNESTGKFDFVPAATVRVDGITSVLIRSYSNSVYVVADHAVSFADVARGWALPFIELAAAKGLVEGVGAGKYEPTQTVSRAEFATMLVRALGRGASPTGASAYTDVKPGAWYYDAIVSAKELGLLEFVGGKVFLPNRPLTREEMASMLAAAVSLERLPIPQNRASLEGYADIGSVNEAYLEDVRTMIQLNIMAGTSANTFSPKGTTTREQAAAVLIRTLQVLDWLDSE</sequence>
<dbReference type="OrthoDB" id="2663432at2"/>
<dbReference type="Proteomes" id="UP000310636">
    <property type="component" value="Unassembled WGS sequence"/>
</dbReference>
<dbReference type="InterPro" id="IPR051216">
    <property type="entry name" value="Teneurin"/>
</dbReference>
<gene>
    <name evidence="8" type="ORF">E6C55_16370</name>
</gene>
<evidence type="ECO:0000256" key="4">
    <source>
        <dbReference type="PROSITE-ProRule" id="PRU00504"/>
    </source>
</evidence>
<dbReference type="InterPro" id="IPR056822">
    <property type="entry name" value="TEN_NHL"/>
</dbReference>
<dbReference type="InterPro" id="IPR025883">
    <property type="entry name" value="Cadherin-like_domain"/>
</dbReference>
<keyword evidence="2" id="KW-0677">Repeat</keyword>
<dbReference type="PANTHER" id="PTHR11219:SF69">
    <property type="entry name" value="TENEURIN-A"/>
    <property type="match status" value="1"/>
</dbReference>
<evidence type="ECO:0000313" key="9">
    <source>
        <dbReference type="Proteomes" id="UP000310636"/>
    </source>
</evidence>
<organism evidence="8 9">
    <name type="scientific">Cohnella fermenti</name>
    <dbReference type="NCBI Taxonomy" id="2565925"/>
    <lineage>
        <taxon>Bacteria</taxon>
        <taxon>Bacillati</taxon>
        <taxon>Bacillota</taxon>
        <taxon>Bacilli</taxon>
        <taxon>Bacillales</taxon>
        <taxon>Paenibacillaceae</taxon>
        <taxon>Cohnella</taxon>
    </lineage>
</organism>
<dbReference type="Gene3D" id="2.60.40.10">
    <property type="entry name" value="Immunoglobulins"/>
    <property type="match status" value="4"/>
</dbReference>
<dbReference type="EMBL" id="SSOB01000019">
    <property type="protein sequence ID" value="THF77590.1"/>
    <property type="molecule type" value="Genomic_DNA"/>
</dbReference>
<dbReference type="Pfam" id="PF25021">
    <property type="entry name" value="TEN_NHL"/>
    <property type="match status" value="3"/>
</dbReference>
<evidence type="ECO:0000256" key="6">
    <source>
        <dbReference type="SAM" id="Phobius"/>
    </source>
</evidence>
<dbReference type="InterPro" id="IPR013783">
    <property type="entry name" value="Ig-like_fold"/>
</dbReference>
<feature type="region of interest" description="Disordered" evidence="5">
    <location>
        <begin position="1293"/>
        <end position="1322"/>
    </location>
</feature>
<keyword evidence="6" id="KW-1133">Transmembrane helix</keyword>
<dbReference type="PANTHER" id="PTHR11219">
    <property type="entry name" value="TENEURIN AND N-ACETYLGLUCOSAMINE-1-PHOSPHODIESTER ALPHA-N-ACETYLGLUCOSAMINIDASE"/>
    <property type="match status" value="1"/>
</dbReference>
<keyword evidence="3" id="KW-1015">Disulfide bond</keyword>
<feature type="domain" description="SLH" evidence="7">
    <location>
        <begin position="1651"/>
        <end position="1713"/>
    </location>
</feature>
<protein>
    <recommendedName>
        <fullName evidence="7">SLH domain-containing protein</fullName>
    </recommendedName>
</protein>
<evidence type="ECO:0000256" key="3">
    <source>
        <dbReference type="ARBA" id="ARBA00023157"/>
    </source>
</evidence>
<dbReference type="InterPro" id="IPR001119">
    <property type="entry name" value="SLH_dom"/>
</dbReference>
<dbReference type="Pfam" id="PF12733">
    <property type="entry name" value="Cadherin-like"/>
    <property type="match status" value="9"/>
</dbReference>
<keyword evidence="6" id="KW-0472">Membrane</keyword>
<proteinExistence type="predicted"/>
<evidence type="ECO:0000256" key="5">
    <source>
        <dbReference type="SAM" id="MobiDB-lite"/>
    </source>
</evidence>
<reference evidence="8 9" key="1">
    <citation type="submission" date="2019-04" db="EMBL/GenBank/DDBJ databases">
        <title>Cohnella sp. nov. isolated from preserved vegetables.</title>
        <authorList>
            <person name="Lin S.-Y."/>
            <person name="Hung M.-H."/>
            <person name="Young C.-C."/>
        </authorList>
    </citation>
    <scope>NUCLEOTIDE SEQUENCE [LARGE SCALE GENOMIC DNA]</scope>
    <source>
        <strain evidence="8 9">CC-MHH1044</strain>
    </source>
</reference>
<dbReference type="GO" id="GO:0007157">
    <property type="term" value="P:heterophilic cell-cell adhesion via plasma membrane cell adhesion molecules"/>
    <property type="evidence" value="ECO:0007669"/>
    <property type="project" value="TreeGrafter"/>
</dbReference>
<dbReference type="InterPro" id="IPR001258">
    <property type="entry name" value="NHL_repeat"/>
</dbReference>
<feature type="repeat" description="NHL" evidence="4">
    <location>
        <begin position="129"/>
        <end position="160"/>
    </location>
</feature>
<dbReference type="Gene3D" id="2.120.10.30">
    <property type="entry name" value="TolB, C-terminal domain"/>
    <property type="match status" value="3"/>
</dbReference>
<dbReference type="CDD" id="cd14953">
    <property type="entry name" value="NHL_like_1"/>
    <property type="match status" value="1"/>
</dbReference>
<evidence type="ECO:0000259" key="7">
    <source>
        <dbReference type="PROSITE" id="PS51272"/>
    </source>
</evidence>
<feature type="transmembrane region" description="Helical" evidence="6">
    <location>
        <begin position="21"/>
        <end position="40"/>
    </location>
</feature>
<dbReference type="SUPFAM" id="SSF63825">
    <property type="entry name" value="YWTD domain"/>
    <property type="match status" value="1"/>
</dbReference>
<dbReference type="Pfam" id="PF01436">
    <property type="entry name" value="NHL"/>
    <property type="match status" value="1"/>
</dbReference>
<comment type="caution">
    <text evidence="8">The sequence shown here is derived from an EMBL/GenBank/DDBJ whole genome shotgun (WGS) entry which is preliminary data.</text>
</comment>